<protein>
    <submittedName>
        <fullName evidence="2">Uncharacterized protein</fullName>
    </submittedName>
</protein>
<keyword evidence="3" id="KW-1185">Reference proteome</keyword>
<dbReference type="Proteomes" id="UP001374584">
    <property type="component" value="Unassembled WGS sequence"/>
</dbReference>
<comment type="caution">
    <text evidence="2">The sequence shown here is derived from an EMBL/GenBank/DDBJ whole genome shotgun (WGS) entry which is preliminary data.</text>
</comment>
<proteinExistence type="predicted"/>
<sequence>MRKKQKRKKKKRRQRQKKKRGREARKLDRESRHTVLSVSRFAVRNKGPHHIKLRLLVLLHAAKQMKNHFVQGWEGNHCVLYTIHISPFSHHTYLIRNPKTGQQQFSIPVAYGNTLQPFFHHKD</sequence>
<evidence type="ECO:0000313" key="2">
    <source>
        <dbReference type="EMBL" id="KAK7357791.1"/>
    </source>
</evidence>
<accession>A0AAN9MPS4</accession>
<evidence type="ECO:0000313" key="3">
    <source>
        <dbReference type="Proteomes" id="UP001374584"/>
    </source>
</evidence>
<reference evidence="2 3" key="1">
    <citation type="submission" date="2024-01" db="EMBL/GenBank/DDBJ databases">
        <title>The genomes of 5 underutilized Papilionoideae crops provide insights into root nodulation and disease resistanc.</title>
        <authorList>
            <person name="Jiang F."/>
        </authorList>
    </citation>
    <scope>NUCLEOTIDE SEQUENCE [LARGE SCALE GENOMIC DNA]</scope>
    <source>
        <strain evidence="2">JINMINGXINNONG_FW02</strain>
        <tissue evidence="2">Leaves</tissue>
    </source>
</reference>
<feature type="compositionally biased region" description="Basic residues" evidence="1">
    <location>
        <begin position="1"/>
        <end position="23"/>
    </location>
</feature>
<name>A0AAN9MPS4_PHACN</name>
<organism evidence="2 3">
    <name type="scientific">Phaseolus coccineus</name>
    <name type="common">Scarlet runner bean</name>
    <name type="synonym">Phaseolus multiflorus</name>
    <dbReference type="NCBI Taxonomy" id="3886"/>
    <lineage>
        <taxon>Eukaryota</taxon>
        <taxon>Viridiplantae</taxon>
        <taxon>Streptophyta</taxon>
        <taxon>Embryophyta</taxon>
        <taxon>Tracheophyta</taxon>
        <taxon>Spermatophyta</taxon>
        <taxon>Magnoliopsida</taxon>
        <taxon>eudicotyledons</taxon>
        <taxon>Gunneridae</taxon>
        <taxon>Pentapetalae</taxon>
        <taxon>rosids</taxon>
        <taxon>fabids</taxon>
        <taxon>Fabales</taxon>
        <taxon>Fabaceae</taxon>
        <taxon>Papilionoideae</taxon>
        <taxon>50 kb inversion clade</taxon>
        <taxon>NPAAA clade</taxon>
        <taxon>indigoferoid/millettioid clade</taxon>
        <taxon>Phaseoleae</taxon>
        <taxon>Phaseolus</taxon>
    </lineage>
</organism>
<feature type="region of interest" description="Disordered" evidence="1">
    <location>
        <begin position="1"/>
        <end position="30"/>
    </location>
</feature>
<evidence type="ECO:0000256" key="1">
    <source>
        <dbReference type="SAM" id="MobiDB-lite"/>
    </source>
</evidence>
<dbReference type="AlphaFoldDB" id="A0AAN9MPS4"/>
<gene>
    <name evidence="2" type="ORF">VNO80_17087</name>
</gene>
<dbReference type="EMBL" id="JAYMYR010000006">
    <property type="protein sequence ID" value="KAK7357791.1"/>
    <property type="molecule type" value="Genomic_DNA"/>
</dbReference>